<feature type="transmembrane region" description="Helical" evidence="18">
    <location>
        <begin position="329"/>
        <end position="352"/>
    </location>
</feature>
<feature type="transmembrane region" description="Helical" evidence="18">
    <location>
        <begin position="91"/>
        <end position="117"/>
    </location>
</feature>
<evidence type="ECO:0000256" key="10">
    <source>
        <dbReference type="ARBA" id="ARBA00022982"/>
    </source>
</evidence>
<geneLocation type="mitochondrion" evidence="21"/>
<evidence type="ECO:0000256" key="16">
    <source>
        <dbReference type="ARBA" id="ARBA00031027"/>
    </source>
</evidence>
<evidence type="ECO:0000256" key="8">
    <source>
        <dbReference type="ARBA" id="ARBA00022792"/>
    </source>
</evidence>
<dbReference type="Pfam" id="PF06455">
    <property type="entry name" value="NADH5_C"/>
    <property type="match status" value="1"/>
</dbReference>
<feature type="domain" description="NADH dehydrogenase subunit 5 C-terminal" evidence="20">
    <location>
        <begin position="388"/>
        <end position="557"/>
    </location>
</feature>
<feature type="transmembrane region" description="Helical" evidence="18">
    <location>
        <begin position="482"/>
        <end position="501"/>
    </location>
</feature>
<reference evidence="21" key="1">
    <citation type="submission" date="2016-11" db="EMBL/GenBank/DDBJ databases">
        <title>The complete mitochondrial genome of Durgadts higropicta (Hemiptera:Cicadellidae).</title>
        <authorList>
            <person name="Wang J.J."/>
            <person name="Dai R.H."/>
        </authorList>
    </citation>
    <scope>NUCLEOTIDE SEQUENCE</scope>
</reference>
<feature type="transmembrane region" description="Helical" evidence="18">
    <location>
        <begin position="206"/>
        <end position="230"/>
    </location>
</feature>
<dbReference type="EMBL" id="KY123686">
    <property type="protein sequence ID" value="ARX63973.1"/>
    <property type="molecule type" value="Genomic_DNA"/>
</dbReference>
<keyword evidence="12" id="KW-0520">NAD</keyword>
<dbReference type="GeneID" id="33906441"/>
<feature type="transmembrane region" description="Helical" evidence="18">
    <location>
        <begin position="242"/>
        <end position="260"/>
    </location>
</feature>
<keyword evidence="11 18" id="KW-1133">Transmembrane helix</keyword>
<keyword evidence="15 18" id="KW-0472">Membrane</keyword>
<accession>A0A343DQW5</accession>
<feature type="transmembrane region" description="Helical" evidence="18">
    <location>
        <begin position="123"/>
        <end position="146"/>
    </location>
</feature>
<keyword evidence="13" id="KW-0830">Ubiquinone</keyword>
<evidence type="ECO:0000256" key="5">
    <source>
        <dbReference type="ARBA" id="ARBA00022448"/>
    </source>
</evidence>
<evidence type="ECO:0000256" key="12">
    <source>
        <dbReference type="ARBA" id="ARBA00023027"/>
    </source>
</evidence>
<organism evidence="21">
    <name type="scientific">Durgades nigropicta</name>
    <dbReference type="NCBI Taxonomy" id="1792630"/>
    <lineage>
        <taxon>Eukaryota</taxon>
        <taxon>Metazoa</taxon>
        <taxon>Ecdysozoa</taxon>
        <taxon>Arthropoda</taxon>
        <taxon>Hexapoda</taxon>
        <taxon>Insecta</taxon>
        <taxon>Pterygota</taxon>
        <taxon>Neoptera</taxon>
        <taxon>Paraneoptera</taxon>
        <taxon>Hemiptera</taxon>
        <taxon>Auchenorrhyncha</taxon>
        <taxon>Membracoidea</taxon>
        <taxon>Cicadellidae</taxon>
        <taxon>Megophthalminae</taxon>
        <taxon>Durgades</taxon>
    </lineage>
</organism>
<feature type="transmembrane region" description="Helical" evidence="18">
    <location>
        <begin position="153"/>
        <end position="171"/>
    </location>
</feature>
<keyword evidence="7 18" id="KW-0812">Transmembrane</keyword>
<protein>
    <recommendedName>
        <fullName evidence="4">NADH-ubiquinone oxidoreductase chain 5</fullName>
        <ecNumber evidence="3">7.1.1.2</ecNumber>
    </recommendedName>
    <alternativeName>
        <fullName evidence="16">NADH dehydrogenase subunit 5</fullName>
    </alternativeName>
</protein>
<comment type="catalytic activity">
    <reaction evidence="17">
        <text>a ubiquinone + NADH + 5 H(+)(in) = a ubiquinol + NAD(+) + 4 H(+)(out)</text>
        <dbReference type="Rhea" id="RHEA:29091"/>
        <dbReference type="Rhea" id="RHEA-COMP:9565"/>
        <dbReference type="Rhea" id="RHEA-COMP:9566"/>
        <dbReference type="ChEBI" id="CHEBI:15378"/>
        <dbReference type="ChEBI" id="CHEBI:16389"/>
        <dbReference type="ChEBI" id="CHEBI:17976"/>
        <dbReference type="ChEBI" id="CHEBI:57540"/>
        <dbReference type="ChEBI" id="CHEBI:57945"/>
        <dbReference type="EC" id="7.1.1.2"/>
    </reaction>
</comment>
<evidence type="ECO:0000313" key="21">
    <source>
        <dbReference type="EMBL" id="ARX63973.1"/>
    </source>
</evidence>
<dbReference type="CTD" id="4540"/>
<comment type="function">
    <text evidence="1">Core subunit of the mitochondrial membrane respiratory chain NADH dehydrogenase (Complex I) that is believed to belong to the minimal assembly required for catalysis. Complex I functions in the transfer of electrons from NADH to the respiratory chain. The immediate electron acceptor for the enzyme is believed to be ubiquinone.</text>
</comment>
<dbReference type="GO" id="GO:0015990">
    <property type="term" value="P:electron transport coupled proton transport"/>
    <property type="evidence" value="ECO:0007669"/>
    <property type="project" value="TreeGrafter"/>
</dbReference>
<evidence type="ECO:0000259" key="20">
    <source>
        <dbReference type="Pfam" id="PF06455"/>
    </source>
</evidence>
<feature type="transmembrane region" description="Helical" evidence="18">
    <location>
        <begin position="513"/>
        <end position="530"/>
    </location>
</feature>
<keyword evidence="9" id="KW-1278">Translocase</keyword>
<evidence type="ECO:0000256" key="7">
    <source>
        <dbReference type="ARBA" id="ARBA00022692"/>
    </source>
</evidence>
<dbReference type="RefSeq" id="YP_009417623.1">
    <property type="nucleotide sequence ID" value="NC_035684.1"/>
</dbReference>
<evidence type="ECO:0000256" key="1">
    <source>
        <dbReference type="ARBA" id="ARBA00003257"/>
    </source>
</evidence>
<evidence type="ECO:0000256" key="3">
    <source>
        <dbReference type="ARBA" id="ARBA00012944"/>
    </source>
</evidence>
<feature type="transmembrane region" description="Helical" evidence="18">
    <location>
        <begin position="372"/>
        <end position="394"/>
    </location>
</feature>
<evidence type="ECO:0000256" key="4">
    <source>
        <dbReference type="ARBA" id="ARBA00021096"/>
    </source>
</evidence>
<dbReference type="PANTHER" id="PTHR42829:SF2">
    <property type="entry name" value="NADH-UBIQUINONE OXIDOREDUCTASE CHAIN 5"/>
    <property type="match status" value="1"/>
</dbReference>
<sequence>MFNLNYYFVYFFMFFFCSIIMMYFGIYFFCLDYSIFLEIKMFSLNSVFVFYVLFIDWVSLFFSSVVLFISSMVILYSCQYMGYSSYSSLRFLYLVVLFILSMLLMILSPNLISILLGWDGLGLVSYCLVIYYSSLVSYLSGLITCMTNRLGDIGLLISLSWLFSYGGWHFIFYNGYLTYNLFIILSFSCFTKSAQIPFSCWLPAAMAAPTPVSALVHSSTLVTAGVYLLYRFFSNLFITSNFLLYLSLFTLIFSSFCANYEYDLKKIIALSTLSQLGLMMTSLYLGLFDLGYFHLLTHAMFKSMLFLCSGIYIYYMYNNQDIRMMGSLCLSMPITSSCFNISSMALCGIPFLSGFYSKDFFIEISVFNGVNFIFYSLIYLSLGLTCCYSFRLFYYSMFYNVNFISLISFEDSFDYMKLSISLLSIFSVSFGCMFIWMMNCDLMFFLFPFYFKILSLLFVFMGFFFGLEVFNFNYLFNMNYYYFNSLMWFMNSHMFFMYSIFYKSSYFLDSISYWGEYYGGYGVSYFLIYFSNYIQNYLFFSFSISLFTYFLWLILIF</sequence>
<evidence type="ECO:0000256" key="13">
    <source>
        <dbReference type="ARBA" id="ARBA00023075"/>
    </source>
</evidence>
<feature type="transmembrane region" description="Helical" evidence="18">
    <location>
        <begin position="177"/>
        <end position="194"/>
    </location>
</feature>
<evidence type="ECO:0000256" key="11">
    <source>
        <dbReference type="ARBA" id="ARBA00022989"/>
    </source>
</evidence>
<feature type="transmembrane region" description="Helical" evidence="18">
    <location>
        <begin position="449"/>
        <end position="470"/>
    </location>
</feature>
<dbReference type="AlphaFoldDB" id="A0A343DQW5"/>
<dbReference type="Pfam" id="PF00361">
    <property type="entry name" value="Proton_antipo_M"/>
    <property type="match status" value="1"/>
</dbReference>
<gene>
    <name evidence="21" type="primary">ND5</name>
</gene>
<feature type="transmembrane region" description="Helical" evidence="18">
    <location>
        <begin position="537"/>
        <end position="556"/>
    </location>
</feature>
<feature type="transmembrane region" description="Helical" evidence="18">
    <location>
        <begin position="267"/>
        <end position="287"/>
    </location>
</feature>
<feature type="transmembrane region" description="Helical" evidence="18">
    <location>
        <begin position="415"/>
        <end position="437"/>
    </location>
</feature>
<comment type="subcellular location">
    <subcellularLocation>
        <location evidence="2">Mitochondrion inner membrane</location>
        <topology evidence="2">Multi-pass membrane protein</topology>
    </subcellularLocation>
</comment>
<evidence type="ECO:0000256" key="6">
    <source>
        <dbReference type="ARBA" id="ARBA00022660"/>
    </source>
</evidence>
<keyword evidence="8" id="KW-0999">Mitochondrion inner membrane</keyword>
<dbReference type="GO" id="GO:0005743">
    <property type="term" value="C:mitochondrial inner membrane"/>
    <property type="evidence" value="ECO:0007669"/>
    <property type="project" value="UniProtKB-SubCell"/>
</dbReference>
<dbReference type="GO" id="GO:0042773">
    <property type="term" value="P:ATP synthesis coupled electron transport"/>
    <property type="evidence" value="ECO:0007669"/>
    <property type="project" value="InterPro"/>
</dbReference>
<proteinExistence type="predicted"/>
<evidence type="ECO:0000259" key="19">
    <source>
        <dbReference type="Pfam" id="PF00361"/>
    </source>
</evidence>
<evidence type="ECO:0000256" key="2">
    <source>
        <dbReference type="ARBA" id="ARBA00004448"/>
    </source>
</evidence>
<dbReference type="PRINTS" id="PR01434">
    <property type="entry name" value="NADHDHGNASE5"/>
</dbReference>
<dbReference type="InterPro" id="IPR010934">
    <property type="entry name" value="NADH_DH_su5_C"/>
</dbReference>
<keyword evidence="14 21" id="KW-0496">Mitochondrion</keyword>
<evidence type="ECO:0000256" key="9">
    <source>
        <dbReference type="ARBA" id="ARBA00022967"/>
    </source>
</evidence>
<dbReference type="EC" id="7.1.1.2" evidence="3"/>
<evidence type="ECO:0000256" key="15">
    <source>
        <dbReference type="ARBA" id="ARBA00023136"/>
    </source>
</evidence>
<feature type="transmembrane region" description="Helical" evidence="18">
    <location>
        <begin position="6"/>
        <end position="28"/>
    </location>
</feature>
<dbReference type="InterPro" id="IPR001750">
    <property type="entry name" value="ND/Mrp_TM"/>
</dbReference>
<dbReference type="GO" id="GO:0003954">
    <property type="term" value="F:NADH dehydrogenase activity"/>
    <property type="evidence" value="ECO:0007669"/>
    <property type="project" value="TreeGrafter"/>
</dbReference>
<evidence type="ECO:0000256" key="17">
    <source>
        <dbReference type="ARBA" id="ARBA00049551"/>
    </source>
</evidence>
<name>A0A343DQW5_9HEMI</name>
<dbReference type="GO" id="GO:0008137">
    <property type="term" value="F:NADH dehydrogenase (ubiquinone) activity"/>
    <property type="evidence" value="ECO:0007669"/>
    <property type="project" value="UniProtKB-EC"/>
</dbReference>
<keyword evidence="6" id="KW-0679">Respiratory chain</keyword>
<feature type="transmembrane region" description="Helical" evidence="18">
    <location>
        <begin position="299"/>
        <end position="317"/>
    </location>
</feature>
<keyword evidence="10" id="KW-0249">Electron transport</keyword>
<feature type="domain" description="NADH:quinone oxidoreductase/Mrp antiporter transmembrane" evidence="19">
    <location>
        <begin position="108"/>
        <end position="375"/>
    </location>
</feature>
<evidence type="ECO:0000256" key="18">
    <source>
        <dbReference type="SAM" id="Phobius"/>
    </source>
</evidence>
<keyword evidence="5" id="KW-0813">Transport</keyword>
<dbReference type="PANTHER" id="PTHR42829">
    <property type="entry name" value="NADH-UBIQUINONE OXIDOREDUCTASE CHAIN 5"/>
    <property type="match status" value="1"/>
</dbReference>
<evidence type="ECO:0000256" key="14">
    <source>
        <dbReference type="ARBA" id="ARBA00023128"/>
    </source>
</evidence>
<dbReference type="InterPro" id="IPR003945">
    <property type="entry name" value="NU5C-like"/>
</dbReference>